<organism evidence="1 2">
    <name type="scientific">Acidiphilium acidophilum</name>
    <name type="common">Thiobacillus acidophilus</name>
    <dbReference type="NCBI Taxonomy" id="76588"/>
    <lineage>
        <taxon>Bacteria</taxon>
        <taxon>Pseudomonadati</taxon>
        <taxon>Pseudomonadota</taxon>
        <taxon>Alphaproteobacteria</taxon>
        <taxon>Acetobacterales</taxon>
        <taxon>Acidocellaceae</taxon>
        <taxon>Acidiphilium</taxon>
    </lineage>
</organism>
<dbReference type="AlphaFoldDB" id="A0AAW9DPF3"/>
<dbReference type="RefSeq" id="WP_319613457.1">
    <property type="nucleotide sequence ID" value="NZ_JAWXYB010000018.1"/>
</dbReference>
<sequence length="203" mass="22458">MTDAKDTTPATRRKPIDRAAYRDALDRAAASLPWADPAVLDRLRRDVDGKAIAALNRLRATDIEQAYCVLFAVVQSAGMALNSPTIATDLADRVTKYSDAAAKISEVLELNKIPHLSLPDSSTRALTDLIEYFTKTAHSYENMPLKAGITRKPDAAIITLRQLRHRLFRDRRAPHLPLLHLAEAALGIEIPPDTMKSALRSLR</sequence>
<proteinExistence type="predicted"/>
<keyword evidence="2" id="KW-1185">Reference proteome</keyword>
<dbReference type="Proteomes" id="UP001279553">
    <property type="component" value="Unassembled WGS sequence"/>
</dbReference>
<comment type="caution">
    <text evidence="1">The sequence shown here is derived from an EMBL/GenBank/DDBJ whole genome shotgun (WGS) entry which is preliminary data.</text>
</comment>
<accession>A0AAW9DPF3</accession>
<name>A0AAW9DPF3_ACIAO</name>
<evidence type="ECO:0000313" key="2">
    <source>
        <dbReference type="Proteomes" id="UP001279553"/>
    </source>
</evidence>
<reference evidence="1 2" key="1">
    <citation type="submission" date="2023-11" db="EMBL/GenBank/DDBJ databases">
        <title>MicrobeMod: A computational toolkit for identifying prokaryotic methylation and restriction-modification with nanopore sequencing.</title>
        <authorList>
            <person name="Crits-Christoph A."/>
            <person name="Kang S.C."/>
            <person name="Lee H."/>
            <person name="Ostrov N."/>
        </authorList>
    </citation>
    <scope>NUCLEOTIDE SEQUENCE [LARGE SCALE GENOMIC DNA]</scope>
    <source>
        <strain evidence="1 2">DSMZ 700</strain>
    </source>
</reference>
<dbReference type="EMBL" id="JAWXYB010000018">
    <property type="protein sequence ID" value="MDX5930512.1"/>
    <property type="molecule type" value="Genomic_DNA"/>
</dbReference>
<protein>
    <submittedName>
        <fullName evidence="1">Uncharacterized protein</fullName>
    </submittedName>
</protein>
<evidence type="ECO:0000313" key="1">
    <source>
        <dbReference type="EMBL" id="MDX5930512.1"/>
    </source>
</evidence>
<gene>
    <name evidence="1" type="ORF">SIL87_07025</name>
</gene>